<keyword evidence="3" id="KW-1185">Reference proteome</keyword>
<dbReference type="AlphaFoldDB" id="A0A1A9WTH2"/>
<reference evidence="3" key="1">
    <citation type="submission" date="2014-03" db="EMBL/GenBank/DDBJ databases">
        <authorList>
            <person name="Aksoy S."/>
            <person name="Warren W."/>
            <person name="Wilson R.K."/>
        </authorList>
    </citation>
    <scope>NUCLEOTIDE SEQUENCE [LARGE SCALE GENOMIC DNA]</scope>
    <source>
        <strain evidence="3">IAEA</strain>
    </source>
</reference>
<evidence type="ECO:0000313" key="3">
    <source>
        <dbReference type="Proteomes" id="UP000091820"/>
    </source>
</evidence>
<reference evidence="2" key="2">
    <citation type="submission" date="2020-05" db="UniProtKB">
        <authorList>
            <consortium name="EnsemblMetazoa"/>
        </authorList>
    </citation>
    <scope>IDENTIFICATION</scope>
    <source>
        <strain evidence="2">IAEA</strain>
    </source>
</reference>
<organism evidence="2 3">
    <name type="scientific">Glossina brevipalpis</name>
    <dbReference type="NCBI Taxonomy" id="37001"/>
    <lineage>
        <taxon>Eukaryota</taxon>
        <taxon>Metazoa</taxon>
        <taxon>Ecdysozoa</taxon>
        <taxon>Arthropoda</taxon>
        <taxon>Hexapoda</taxon>
        <taxon>Insecta</taxon>
        <taxon>Pterygota</taxon>
        <taxon>Neoptera</taxon>
        <taxon>Endopterygota</taxon>
        <taxon>Diptera</taxon>
        <taxon>Brachycera</taxon>
        <taxon>Muscomorpha</taxon>
        <taxon>Hippoboscoidea</taxon>
        <taxon>Glossinidae</taxon>
        <taxon>Glossina</taxon>
    </lineage>
</organism>
<keyword evidence="1" id="KW-0812">Transmembrane</keyword>
<protein>
    <submittedName>
        <fullName evidence="2">Uncharacterized protein</fullName>
    </submittedName>
</protein>
<evidence type="ECO:0000256" key="1">
    <source>
        <dbReference type="SAM" id="Phobius"/>
    </source>
</evidence>
<dbReference type="VEuPathDB" id="VectorBase:GBRI031383"/>
<dbReference type="Proteomes" id="UP000091820">
    <property type="component" value="Unassembled WGS sequence"/>
</dbReference>
<feature type="transmembrane region" description="Helical" evidence="1">
    <location>
        <begin position="125"/>
        <end position="145"/>
    </location>
</feature>
<proteinExistence type="predicted"/>
<name>A0A1A9WTH2_9MUSC</name>
<sequence length="238" mass="27011">MPTVGILVLLLDDDAVLLELYKTTSALSISLLVGSSLLRYTKSSIISFRQNSLMRLEAMLNSLISYRRHHLSSAPVPLRHLIAVPGHLIRFHLHESLKNALETKRWMKELLNIFIEKHDYGVNGYLLDCFGVTAFLLYVPLLIILTSKSRKRGGLGGGRVSRSGLDDFSLLPSKFDVTSLPIEFVPMKLLPEMCDHHNRSLKRIYVLLKRNRSTFLALQAEYGGTRVQCDKRLPKIKK</sequence>
<evidence type="ECO:0000313" key="2">
    <source>
        <dbReference type="EnsemblMetazoa" id="GBRI031383-PA"/>
    </source>
</evidence>
<accession>A0A1A9WTH2</accession>
<dbReference type="EnsemblMetazoa" id="GBRI031383-RA">
    <property type="protein sequence ID" value="GBRI031383-PA"/>
    <property type="gene ID" value="GBRI031383"/>
</dbReference>
<keyword evidence="1" id="KW-0472">Membrane</keyword>
<keyword evidence="1" id="KW-1133">Transmembrane helix</keyword>